<protein>
    <submittedName>
        <fullName evidence="1">Uncharacterized protein</fullName>
    </submittedName>
</protein>
<reference evidence="1 2" key="1">
    <citation type="submission" date="2019-02" db="EMBL/GenBank/DDBJ databases">
        <title>Deep-cultivation of Planctomycetes and their phenomic and genomic characterization uncovers novel biology.</title>
        <authorList>
            <person name="Wiegand S."/>
            <person name="Jogler M."/>
            <person name="Boedeker C."/>
            <person name="Pinto D."/>
            <person name="Vollmers J."/>
            <person name="Rivas-Marin E."/>
            <person name="Kohn T."/>
            <person name="Peeters S.H."/>
            <person name="Heuer A."/>
            <person name="Rast P."/>
            <person name="Oberbeckmann S."/>
            <person name="Bunk B."/>
            <person name="Jeske O."/>
            <person name="Meyerdierks A."/>
            <person name="Storesund J.E."/>
            <person name="Kallscheuer N."/>
            <person name="Luecker S."/>
            <person name="Lage O.M."/>
            <person name="Pohl T."/>
            <person name="Merkel B.J."/>
            <person name="Hornburger P."/>
            <person name="Mueller R.-W."/>
            <person name="Bruemmer F."/>
            <person name="Labrenz M."/>
            <person name="Spormann A.M."/>
            <person name="Op den Camp H."/>
            <person name="Overmann J."/>
            <person name="Amann R."/>
            <person name="Jetten M.S.M."/>
            <person name="Mascher T."/>
            <person name="Medema M.H."/>
            <person name="Devos D.P."/>
            <person name="Kaster A.-K."/>
            <person name="Ovreas L."/>
            <person name="Rohde M."/>
            <person name="Galperin M.Y."/>
            <person name="Jogler C."/>
        </authorList>
    </citation>
    <scope>NUCLEOTIDE SEQUENCE [LARGE SCALE GENOMIC DNA]</scope>
    <source>
        <strain evidence="1 2">Mal4</strain>
    </source>
</reference>
<dbReference type="KEGG" id="mri:Mal4_38310"/>
<keyword evidence="2" id="KW-1185">Reference proteome</keyword>
<evidence type="ECO:0000313" key="2">
    <source>
        <dbReference type="Proteomes" id="UP000320496"/>
    </source>
</evidence>
<accession>A0A517ZAG6</accession>
<dbReference type="EMBL" id="CP036275">
    <property type="protein sequence ID" value="QDU39486.1"/>
    <property type="molecule type" value="Genomic_DNA"/>
</dbReference>
<evidence type="ECO:0000313" key="1">
    <source>
        <dbReference type="EMBL" id="QDU39486.1"/>
    </source>
</evidence>
<dbReference type="RefSeq" id="WP_145370665.1">
    <property type="nucleotide sequence ID" value="NZ_CP036275.1"/>
</dbReference>
<organism evidence="1 2">
    <name type="scientific">Maioricimonas rarisocia</name>
    <dbReference type="NCBI Taxonomy" id="2528026"/>
    <lineage>
        <taxon>Bacteria</taxon>
        <taxon>Pseudomonadati</taxon>
        <taxon>Planctomycetota</taxon>
        <taxon>Planctomycetia</taxon>
        <taxon>Planctomycetales</taxon>
        <taxon>Planctomycetaceae</taxon>
        <taxon>Maioricimonas</taxon>
    </lineage>
</organism>
<gene>
    <name evidence="1" type="ORF">Mal4_38310</name>
</gene>
<name>A0A517ZAG6_9PLAN</name>
<proteinExistence type="predicted"/>
<dbReference type="AlphaFoldDB" id="A0A517ZAG6"/>
<dbReference type="Proteomes" id="UP000320496">
    <property type="component" value="Chromosome"/>
</dbReference>
<sequence length="134" mass="14561">MSRWSLIVLGLVSMVWFWQASATPALSSGASFNDSDRAFRAIEAEVAKLGTSDLAELQQHELTLTLPASQWHALAVYPEVMQTASAELARTNRNVFWSGVVFSLCCLAIGLGELWRSRPVSAPSDGKATSSRMS</sequence>